<keyword evidence="3" id="KW-0804">Transcription</keyword>
<dbReference type="InterPro" id="IPR018062">
    <property type="entry name" value="HTH_AraC-typ_CS"/>
</dbReference>
<dbReference type="Pfam" id="PF12852">
    <property type="entry name" value="Cupin_6"/>
    <property type="match status" value="1"/>
</dbReference>
<dbReference type="AlphaFoldDB" id="A0A2M9BBC6"/>
<dbReference type="InterPro" id="IPR032783">
    <property type="entry name" value="AraC_lig"/>
</dbReference>
<dbReference type="Gene3D" id="1.10.10.60">
    <property type="entry name" value="Homeodomain-like"/>
    <property type="match status" value="2"/>
</dbReference>
<evidence type="ECO:0000256" key="3">
    <source>
        <dbReference type="ARBA" id="ARBA00023163"/>
    </source>
</evidence>
<protein>
    <submittedName>
        <fullName evidence="5">AraC-like DNA-binding protein</fullName>
    </submittedName>
</protein>
<dbReference type="PROSITE" id="PS00041">
    <property type="entry name" value="HTH_ARAC_FAMILY_1"/>
    <property type="match status" value="1"/>
</dbReference>
<feature type="domain" description="HTH araC/xylS-type" evidence="4">
    <location>
        <begin position="215"/>
        <end position="313"/>
    </location>
</feature>
<reference evidence="5 6" key="1">
    <citation type="submission" date="2017-11" db="EMBL/GenBank/DDBJ databases">
        <title>Genomic Encyclopedia of Archaeal and Bacterial Type Strains, Phase II (KMG-II): From Individual Species to Whole Genera.</title>
        <authorList>
            <person name="Goeker M."/>
        </authorList>
    </citation>
    <scope>NUCLEOTIDE SEQUENCE [LARGE SCALE GENOMIC DNA]</scope>
    <source>
        <strain evidence="5 6">DSM 25625</strain>
    </source>
</reference>
<dbReference type="InterPro" id="IPR009057">
    <property type="entry name" value="Homeodomain-like_sf"/>
</dbReference>
<gene>
    <name evidence="5" type="ORF">CLV54_3370</name>
</gene>
<dbReference type="EMBL" id="PGFB01000007">
    <property type="protein sequence ID" value="PJJ55233.1"/>
    <property type="molecule type" value="Genomic_DNA"/>
</dbReference>
<keyword evidence="2 5" id="KW-0238">DNA-binding</keyword>
<dbReference type="Proteomes" id="UP000230161">
    <property type="component" value="Unassembled WGS sequence"/>
</dbReference>
<proteinExistence type="predicted"/>
<name>A0A2M9BBC6_9MICO</name>
<evidence type="ECO:0000259" key="4">
    <source>
        <dbReference type="PROSITE" id="PS01124"/>
    </source>
</evidence>
<dbReference type="SUPFAM" id="SSF46689">
    <property type="entry name" value="Homeodomain-like"/>
    <property type="match status" value="2"/>
</dbReference>
<keyword evidence="6" id="KW-1185">Reference proteome</keyword>
<dbReference type="GO" id="GO:0003700">
    <property type="term" value="F:DNA-binding transcription factor activity"/>
    <property type="evidence" value="ECO:0007669"/>
    <property type="project" value="InterPro"/>
</dbReference>
<keyword evidence="1" id="KW-0805">Transcription regulation</keyword>
<evidence type="ECO:0000256" key="2">
    <source>
        <dbReference type="ARBA" id="ARBA00023125"/>
    </source>
</evidence>
<dbReference type="PANTHER" id="PTHR46796">
    <property type="entry name" value="HTH-TYPE TRANSCRIPTIONAL ACTIVATOR RHAS-RELATED"/>
    <property type="match status" value="1"/>
</dbReference>
<dbReference type="PANTHER" id="PTHR46796:SF7">
    <property type="entry name" value="ARAC FAMILY TRANSCRIPTIONAL REGULATOR"/>
    <property type="match status" value="1"/>
</dbReference>
<dbReference type="InterPro" id="IPR018060">
    <property type="entry name" value="HTH_AraC"/>
</dbReference>
<dbReference type="GO" id="GO:0043565">
    <property type="term" value="F:sequence-specific DNA binding"/>
    <property type="evidence" value="ECO:0007669"/>
    <property type="project" value="InterPro"/>
</dbReference>
<evidence type="ECO:0000256" key="1">
    <source>
        <dbReference type="ARBA" id="ARBA00023015"/>
    </source>
</evidence>
<evidence type="ECO:0000313" key="5">
    <source>
        <dbReference type="EMBL" id="PJJ55233.1"/>
    </source>
</evidence>
<comment type="caution">
    <text evidence="5">The sequence shown here is derived from an EMBL/GenBank/DDBJ whole genome shotgun (WGS) entry which is preliminary data.</text>
</comment>
<dbReference type="InterPro" id="IPR050204">
    <property type="entry name" value="AraC_XylS_family_regulators"/>
</dbReference>
<accession>A0A2M9BBC6</accession>
<dbReference type="Pfam" id="PF12833">
    <property type="entry name" value="HTH_18"/>
    <property type="match status" value="1"/>
</dbReference>
<sequence length="317" mass="33693">MIVTSPLSVPNPSRPAARPALRPVGAAIGGAAIGGAAVGGTELDAAIAGLEWTLLDFRRTELRERVGLRLPRGLMRFHWVVSGAVDVIGVGAPVRLAAGDFILVDSAEPYEIRAQEPALVDSGDLACGPYSRNALARIMPGVLVACGFTTREPHMVSLLEGLRQETASGEPSLAGSRAIASRFASLITAAAVRSWVLAGCAPASWSLAVRDQHIARAIGAMRDDPGASWSLDDLARIAQSSRSAFVERFREVTGDSPGRFLTTLRMERAERLLRVENLGVGETATMLGYGSNAAFSRAFRRHVGESPVSWLRRTGSR</sequence>
<evidence type="ECO:0000313" key="6">
    <source>
        <dbReference type="Proteomes" id="UP000230161"/>
    </source>
</evidence>
<organism evidence="5 6">
    <name type="scientific">Compostimonas suwonensis</name>
    <dbReference type="NCBI Taxonomy" id="1048394"/>
    <lineage>
        <taxon>Bacteria</taxon>
        <taxon>Bacillati</taxon>
        <taxon>Actinomycetota</taxon>
        <taxon>Actinomycetes</taxon>
        <taxon>Micrococcales</taxon>
        <taxon>Microbacteriaceae</taxon>
        <taxon>Compostimonas</taxon>
    </lineage>
</organism>
<dbReference type="PROSITE" id="PS01124">
    <property type="entry name" value="HTH_ARAC_FAMILY_2"/>
    <property type="match status" value="1"/>
</dbReference>
<dbReference type="SMART" id="SM00342">
    <property type="entry name" value="HTH_ARAC"/>
    <property type="match status" value="1"/>
</dbReference>